<evidence type="ECO:0000313" key="1">
    <source>
        <dbReference type="EMBL" id="MFE5985535.1"/>
    </source>
</evidence>
<dbReference type="EMBL" id="JBHTRV010000055">
    <property type="protein sequence ID" value="MFE5985535.1"/>
    <property type="molecule type" value="Genomic_DNA"/>
</dbReference>
<organism evidence="1 2">
    <name type="scientific">Streptomyces wedmorensis</name>
    <dbReference type="NCBI Taxonomy" id="43759"/>
    <lineage>
        <taxon>Bacteria</taxon>
        <taxon>Bacillati</taxon>
        <taxon>Actinomycetota</taxon>
        <taxon>Actinomycetes</taxon>
        <taxon>Kitasatosporales</taxon>
        <taxon>Streptomycetaceae</taxon>
        <taxon>Streptomyces</taxon>
    </lineage>
</organism>
<evidence type="ECO:0000313" key="2">
    <source>
        <dbReference type="Proteomes" id="UP001600424"/>
    </source>
</evidence>
<dbReference type="RefSeq" id="WP_386253351.1">
    <property type="nucleotide sequence ID" value="NZ_JBHTRV010000055.1"/>
</dbReference>
<sequence length="81" mass="8689">MEDTTTDRLDLIEQRAADEFAATTDAVDAVEHAEQAGGAVETVEEAEALYAARLVTEAEATDGTWRGEWIGDQPTTGTLHP</sequence>
<keyword evidence="2" id="KW-1185">Reference proteome</keyword>
<proteinExistence type="predicted"/>
<protein>
    <submittedName>
        <fullName evidence="1">Uncharacterized protein</fullName>
    </submittedName>
</protein>
<reference evidence="1 2" key="1">
    <citation type="submission" date="2024-09" db="EMBL/GenBank/DDBJ databases">
        <title>The Natural Products Discovery Center: Release of the First 8490 Sequenced Strains for Exploring Actinobacteria Biosynthetic Diversity.</title>
        <authorList>
            <person name="Kalkreuter E."/>
            <person name="Kautsar S.A."/>
            <person name="Yang D."/>
            <person name="Bader C.D."/>
            <person name="Teijaro C.N."/>
            <person name="Fluegel L."/>
            <person name="Davis C.M."/>
            <person name="Simpson J.R."/>
            <person name="Lauterbach L."/>
            <person name="Steele A.D."/>
            <person name="Gui C."/>
            <person name="Meng S."/>
            <person name="Li G."/>
            <person name="Viehrig K."/>
            <person name="Ye F."/>
            <person name="Su P."/>
            <person name="Kiefer A.F."/>
            <person name="Nichols A."/>
            <person name="Cepeda A.J."/>
            <person name="Yan W."/>
            <person name="Fan B."/>
            <person name="Jiang Y."/>
            <person name="Adhikari A."/>
            <person name="Zheng C.-J."/>
            <person name="Schuster L."/>
            <person name="Cowan T.M."/>
            <person name="Smanski M.J."/>
            <person name="Chevrette M.G."/>
            <person name="De Carvalho L.P.S."/>
            <person name="Shen B."/>
        </authorList>
    </citation>
    <scope>NUCLEOTIDE SEQUENCE [LARGE SCALE GENOMIC DNA]</scope>
    <source>
        <strain evidence="1 2">NPDC056472</strain>
    </source>
</reference>
<gene>
    <name evidence="1" type="ORF">ACFQ63_38360</name>
</gene>
<accession>A0ABW6J6H6</accession>
<dbReference type="Proteomes" id="UP001600424">
    <property type="component" value="Unassembled WGS sequence"/>
</dbReference>
<name>A0ABW6J6H6_STRWE</name>
<comment type="caution">
    <text evidence="1">The sequence shown here is derived from an EMBL/GenBank/DDBJ whole genome shotgun (WGS) entry which is preliminary data.</text>
</comment>